<dbReference type="Pfam" id="PF00293">
    <property type="entry name" value="NUDIX"/>
    <property type="match status" value="1"/>
</dbReference>
<dbReference type="Proteomes" id="UP001595625">
    <property type="component" value="Unassembled WGS sequence"/>
</dbReference>
<keyword evidence="5" id="KW-1185">Reference proteome</keyword>
<dbReference type="CDD" id="cd02883">
    <property type="entry name" value="NUDIX_Hydrolase"/>
    <property type="match status" value="1"/>
</dbReference>
<reference evidence="5" key="1">
    <citation type="journal article" date="2019" name="Int. J. Syst. Evol. Microbiol.">
        <title>The Global Catalogue of Microorganisms (GCM) 10K type strain sequencing project: providing services to taxonomists for standard genome sequencing and annotation.</title>
        <authorList>
            <consortium name="The Broad Institute Genomics Platform"/>
            <consortium name="The Broad Institute Genome Sequencing Center for Infectious Disease"/>
            <person name="Wu L."/>
            <person name="Ma J."/>
        </authorList>
    </citation>
    <scope>NUCLEOTIDE SEQUENCE [LARGE SCALE GENOMIC DNA]</scope>
    <source>
        <strain evidence="5">CCM 320</strain>
    </source>
</reference>
<feature type="domain" description="Nudix hydrolase" evidence="3">
    <location>
        <begin position="5"/>
        <end position="136"/>
    </location>
</feature>
<organism evidence="4 5">
    <name type="scientific">Planomicrobium okeanokoites</name>
    <name type="common">Planococcus okeanokoites</name>
    <name type="synonym">Flavobacterium okeanokoites</name>
    <dbReference type="NCBI Taxonomy" id="244"/>
    <lineage>
        <taxon>Bacteria</taxon>
        <taxon>Bacillati</taxon>
        <taxon>Bacillota</taxon>
        <taxon>Bacilli</taxon>
        <taxon>Bacillales</taxon>
        <taxon>Caryophanaceae</taxon>
        <taxon>Planomicrobium</taxon>
    </lineage>
</organism>
<comment type="cofactor">
    <cofactor evidence="1">
        <name>Mg(2+)</name>
        <dbReference type="ChEBI" id="CHEBI:18420"/>
    </cofactor>
</comment>
<evidence type="ECO:0000256" key="1">
    <source>
        <dbReference type="ARBA" id="ARBA00001946"/>
    </source>
</evidence>
<evidence type="ECO:0000256" key="2">
    <source>
        <dbReference type="ARBA" id="ARBA00022801"/>
    </source>
</evidence>
<name>A0ABV7KJR6_PLAOK</name>
<dbReference type="SUPFAM" id="SSF55811">
    <property type="entry name" value="Nudix"/>
    <property type="match status" value="1"/>
</dbReference>
<dbReference type="PROSITE" id="PS51462">
    <property type="entry name" value="NUDIX"/>
    <property type="match status" value="1"/>
</dbReference>
<sequence>MEMSNWKGAAGICFNRQQEVLMVLQGPPEEEKKWGLPSGPPEGNETLEESCVREFFEVTGLEVRVLKSAGVKNDSFDNADVSVELHYFLVEVLRGEIIMPEEDPWIQDIVWQPIEELESLNLADPDEAALIKSVIEN</sequence>
<dbReference type="EMBL" id="JBHRUJ010000001">
    <property type="protein sequence ID" value="MFC3209621.1"/>
    <property type="molecule type" value="Genomic_DNA"/>
</dbReference>
<dbReference type="Gene3D" id="3.90.79.10">
    <property type="entry name" value="Nucleoside Triphosphate Pyrophosphohydrolase"/>
    <property type="match status" value="1"/>
</dbReference>
<gene>
    <name evidence="4" type="ORF">ACFOEJ_00855</name>
</gene>
<evidence type="ECO:0000313" key="5">
    <source>
        <dbReference type="Proteomes" id="UP001595625"/>
    </source>
</evidence>
<dbReference type="PANTHER" id="PTHR43046">
    <property type="entry name" value="GDP-MANNOSE MANNOSYL HYDROLASE"/>
    <property type="match status" value="1"/>
</dbReference>
<comment type="caution">
    <text evidence="4">The sequence shown here is derived from an EMBL/GenBank/DDBJ whole genome shotgun (WGS) entry which is preliminary data.</text>
</comment>
<protein>
    <submittedName>
        <fullName evidence="4">NUDIX hydrolase</fullName>
    </submittedName>
</protein>
<accession>A0ABV7KJR6</accession>
<dbReference type="InterPro" id="IPR000086">
    <property type="entry name" value="NUDIX_hydrolase_dom"/>
</dbReference>
<proteinExistence type="predicted"/>
<evidence type="ECO:0000313" key="4">
    <source>
        <dbReference type="EMBL" id="MFC3209621.1"/>
    </source>
</evidence>
<dbReference type="InterPro" id="IPR015797">
    <property type="entry name" value="NUDIX_hydrolase-like_dom_sf"/>
</dbReference>
<evidence type="ECO:0000259" key="3">
    <source>
        <dbReference type="PROSITE" id="PS51462"/>
    </source>
</evidence>
<keyword evidence="2 4" id="KW-0378">Hydrolase</keyword>
<dbReference type="GO" id="GO:0016787">
    <property type="term" value="F:hydrolase activity"/>
    <property type="evidence" value="ECO:0007669"/>
    <property type="project" value="UniProtKB-KW"/>
</dbReference>
<dbReference type="RefSeq" id="WP_233208572.1">
    <property type="nucleotide sequence ID" value="NZ_JBHRUJ010000001.1"/>
</dbReference>
<dbReference type="PANTHER" id="PTHR43046:SF2">
    <property type="entry name" value="8-OXO-DGTP DIPHOSPHATASE-RELATED"/>
    <property type="match status" value="1"/>
</dbReference>